<dbReference type="Proteomes" id="UP000175968">
    <property type="component" value="Chromosome"/>
</dbReference>
<dbReference type="PANTHER" id="PTHR43818">
    <property type="entry name" value="BCDNA.GH03377"/>
    <property type="match status" value="1"/>
</dbReference>
<name>A0AAC9N4A7_9FLAO</name>
<sequence length="404" mass="46325">MKRRDFIRQTGLFTAGVLFHQQMLQAATVNEDDRIISVGIIGCGDRGSGLGSVLNNMPVQFKLTTVCDVLPFRLERAKQLDKLNSLRYENDYRKILDDKTIDAVIVATPLNMHYEIAAEAIRAGKHVYLEKTMTYNAEQALALVKLVKQYPKQVLQVGHQYRYTPLYFKVKEMIDKGYLGKVTQIDCRWDRNWNWRRPVPAGYTDRQINWRMYKEYSGGLPAELLSHQVDFINWAFNTHPDEIIGTGGIDYYKDGRETFDNVQTILRYNKEGMIGNFGATCSNEKDGYLFKLKGTKGTVQLLMNDGIFFPEKETKKDMETVDGVTGATKIEWTKDGGIPILNEKSKDGSWYALQEFYKTIIEQKKPVSNVITGATTAFCVHLMNKSIYNHSLETWKPEFNINIT</sequence>
<feature type="domain" description="GFO/IDH/MocA-like oxidoreductase" evidence="2">
    <location>
        <begin position="169"/>
        <end position="299"/>
    </location>
</feature>
<dbReference type="InterPro" id="IPR050463">
    <property type="entry name" value="Gfo/Idh/MocA_oxidrdct_glycsds"/>
</dbReference>
<dbReference type="PANTHER" id="PTHR43818:SF12">
    <property type="entry name" value="NADH-DEPENDENT DEHYDROGENASE-RELATED"/>
    <property type="match status" value="1"/>
</dbReference>
<evidence type="ECO:0000313" key="4">
    <source>
        <dbReference type="Proteomes" id="UP000175968"/>
    </source>
</evidence>
<dbReference type="RefSeq" id="WP_035637819.1">
    <property type="nucleotide sequence ID" value="NZ_CP017479.1"/>
</dbReference>
<proteinExistence type="predicted"/>
<evidence type="ECO:0000259" key="1">
    <source>
        <dbReference type="Pfam" id="PF01408"/>
    </source>
</evidence>
<dbReference type="EMBL" id="CP017479">
    <property type="protein sequence ID" value="AOW10405.1"/>
    <property type="molecule type" value="Genomic_DNA"/>
</dbReference>
<dbReference type="InterPro" id="IPR000683">
    <property type="entry name" value="Gfo/Idh/MocA-like_OxRdtase_N"/>
</dbReference>
<dbReference type="KEGG" id="fgl:EM308_13345"/>
<dbReference type="InterPro" id="IPR055170">
    <property type="entry name" value="GFO_IDH_MocA-like_dom"/>
</dbReference>
<dbReference type="SUPFAM" id="SSF51735">
    <property type="entry name" value="NAD(P)-binding Rossmann-fold domains"/>
    <property type="match status" value="1"/>
</dbReference>
<gene>
    <name evidence="3" type="ORF">EM308_13345</name>
</gene>
<dbReference type="Gene3D" id="3.40.50.720">
    <property type="entry name" value="NAD(P)-binding Rossmann-like Domain"/>
    <property type="match status" value="1"/>
</dbReference>
<dbReference type="AlphaFoldDB" id="A0AAC9N4A7"/>
<organism evidence="3 4">
    <name type="scientific">Flavobacterium gilvum</name>
    <dbReference type="NCBI Taxonomy" id="1492737"/>
    <lineage>
        <taxon>Bacteria</taxon>
        <taxon>Pseudomonadati</taxon>
        <taxon>Bacteroidota</taxon>
        <taxon>Flavobacteriia</taxon>
        <taxon>Flavobacteriales</taxon>
        <taxon>Flavobacteriaceae</taxon>
        <taxon>Flavobacterium</taxon>
    </lineage>
</organism>
<reference evidence="3 4" key="1">
    <citation type="submission" date="2016-10" db="EMBL/GenBank/DDBJ databases">
        <title>Flavobacterium gilvum sp. nov., isolated from stream water.</title>
        <authorList>
            <person name="Shin S.-K."/>
            <person name="Cho Y.-J."/>
            <person name="Yi H."/>
        </authorList>
    </citation>
    <scope>NUCLEOTIDE SEQUENCE [LARGE SCALE GENOMIC DNA]</scope>
    <source>
        <strain evidence="3 4">EM1308</strain>
    </source>
</reference>
<evidence type="ECO:0000313" key="3">
    <source>
        <dbReference type="EMBL" id="AOW10405.1"/>
    </source>
</evidence>
<dbReference type="GO" id="GO:0016829">
    <property type="term" value="F:lyase activity"/>
    <property type="evidence" value="ECO:0007669"/>
    <property type="project" value="UniProtKB-KW"/>
</dbReference>
<dbReference type="SUPFAM" id="SSF55347">
    <property type="entry name" value="Glyceraldehyde-3-phosphate dehydrogenase-like, C-terminal domain"/>
    <property type="match status" value="1"/>
</dbReference>
<dbReference type="Gene3D" id="3.30.360.10">
    <property type="entry name" value="Dihydrodipicolinate Reductase, domain 2"/>
    <property type="match status" value="1"/>
</dbReference>
<keyword evidence="4" id="KW-1185">Reference proteome</keyword>
<dbReference type="InterPro" id="IPR036291">
    <property type="entry name" value="NAD(P)-bd_dom_sf"/>
</dbReference>
<accession>A0AAC9N4A7</accession>
<keyword evidence="3" id="KW-0456">Lyase</keyword>
<dbReference type="Pfam" id="PF22725">
    <property type="entry name" value="GFO_IDH_MocA_C3"/>
    <property type="match status" value="1"/>
</dbReference>
<evidence type="ECO:0000259" key="2">
    <source>
        <dbReference type="Pfam" id="PF22725"/>
    </source>
</evidence>
<dbReference type="Pfam" id="PF01408">
    <property type="entry name" value="GFO_IDH_MocA"/>
    <property type="match status" value="1"/>
</dbReference>
<protein>
    <submittedName>
        <fullName evidence="3">Hyaluronate lyase</fullName>
    </submittedName>
</protein>
<dbReference type="GO" id="GO:0000166">
    <property type="term" value="F:nucleotide binding"/>
    <property type="evidence" value="ECO:0007669"/>
    <property type="project" value="InterPro"/>
</dbReference>
<feature type="domain" description="Gfo/Idh/MocA-like oxidoreductase N-terminal" evidence="1">
    <location>
        <begin position="36"/>
        <end position="159"/>
    </location>
</feature>